<accession>A0AAW9JF16</accession>
<dbReference type="Pfam" id="PF01381">
    <property type="entry name" value="HTH_3"/>
    <property type="match status" value="1"/>
</dbReference>
<dbReference type="Gene3D" id="1.10.260.40">
    <property type="entry name" value="lambda repressor-like DNA-binding domains"/>
    <property type="match status" value="1"/>
</dbReference>
<feature type="domain" description="HTH cro/C1-type" evidence="1">
    <location>
        <begin position="14"/>
        <end position="62"/>
    </location>
</feature>
<dbReference type="GO" id="GO:0003677">
    <property type="term" value="F:DNA binding"/>
    <property type="evidence" value="ECO:0007669"/>
    <property type="project" value="InterPro"/>
</dbReference>
<evidence type="ECO:0000313" key="2">
    <source>
        <dbReference type="EMBL" id="MDZ5476416.1"/>
    </source>
</evidence>
<dbReference type="Proteomes" id="UP001292252">
    <property type="component" value="Unassembled WGS sequence"/>
</dbReference>
<evidence type="ECO:0000259" key="1">
    <source>
        <dbReference type="PROSITE" id="PS50943"/>
    </source>
</evidence>
<dbReference type="CDD" id="cd00093">
    <property type="entry name" value="HTH_XRE"/>
    <property type="match status" value="1"/>
</dbReference>
<dbReference type="PROSITE" id="PS50943">
    <property type="entry name" value="HTH_CROC1"/>
    <property type="match status" value="1"/>
</dbReference>
<protein>
    <submittedName>
        <fullName evidence="2">Helix-turn-helix transcriptional regulator</fullName>
    </submittedName>
</protein>
<name>A0AAW9JF16_BACTU</name>
<dbReference type="InterPro" id="IPR001387">
    <property type="entry name" value="Cro/C1-type_HTH"/>
</dbReference>
<organism evidence="2 3">
    <name type="scientific">Bacillus thuringiensis</name>
    <dbReference type="NCBI Taxonomy" id="1428"/>
    <lineage>
        <taxon>Bacteria</taxon>
        <taxon>Bacillati</taxon>
        <taxon>Bacillota</taxon>
        <taxon>Bacilli</taxon>
        <taxon>Bacillales</taxon>
        <taxon>Bacillaceae</taxon>
        <taxon>Bacillus</taxon>
        <taxon>Bacillus cereus group</taxon>
    </lineage>
</organism>
<reference evidence="2" key="1">
    <citation type="submission" date="2023-12" db="EMBL/GenBank/DDBJ databases">
        <title>Genome sequence of Bacillus thuringiensis strain SS10.</title>
        <authorList>
            <person name="Rouis S."/>
        </authorList>
    </citation>
    <scope>NUCLEOTIDE SEQUENCE</scope>
    <source>
        <strain evidence="2">SS10</strain>
    </source>
</reference>
<dbReference type="SUPFAM" id="SSF47413">
    <property type="entry name" value="lambda repressor-like DNA-binding domains"/>
    <property type="match status" value="1"/>
</dbReference>
<gene>
    <name evidence="2" type="ORF">U2F49_08910</name>
</gene>
<dbReference type="SMART" id="SM00530">
    <property type="entry name" value="HTH_XRE"/>
    <property type="match status" value="1"/>
</dbReference>
<proteinExistence type="predicted"/>
<evidence type="ECO:0000313" key="3">
    <source>
        <dbReference type="Proteomes" id="UP001292252"/>
    </source>
</evidence>
<dbReference type="InterPro" id="IPR010982">
    <property type="entry name" value="Lambda_DNA-bd_dom_sf"/>
</dbReference>
<comment type="caution">
    <text evidence="2">The sequence shown here is derived from an EMBL/GenBank/DDBJ whole genome shotgun (WGS) entry which is preliminary data.</text>
</comment>
<dbReference type="AlphaFoldDB" id="A0AAW9JF16"/>
<sequence length="66" mass="7583">MEKRKVAENLVSLRNGKSREKIAEEIGISVSTLQMYENAKRIPKDSIKVKLANFYGVTVQSIFFDY</sequence>
<dbReference type="EMBL" id="JAXOTW010000004">
    <property type="protein sequence ID" value="MDZ5476416.1"/>
    <property type="molecule type" value="Genomic_DNA"/>
</dbReference>
<dbReference type="RefSeq" id="WP_088063181.1">
    <property type="nucleotide sequence ID" value="NZ_JAXOTW010000004.1"/>
</dbReference>